<dbReference type="InterPro" id="IPR036890">
    <property type="entry name" value="HATPase_C_sf"/>
</dbReference>
<keyword evidence="10" id="KW-0812">Transmembrane</keyword>
<keyword evidence="13" id="KW-1185">Reference proteome</keyword>
<evidence type="ECO:0000256" key="4">
    <source>
        <dbReference type="ARBA" id="ARBA00022679"/>
    </source>
</evidence>
<evidence type="ECO:0000256" key="1">
    <source>
        <dbReference type="ARBA" id="ARBA00000085"/>
    </source>
</evidence>
<reference evidence="12 13" key="1">
    <citation type="submission" date="2015-11" db="EMBL/GenBank/DDBJ databases">
        <title>Draft Genome Sequence of the Strain BR 10303 (Bradyrhizobium sp.) isolated from nodules of Centrolobium paraense.</title>
        <authorList>
            <person name="Zelli J.E."/>
            <person name="Simoes-Araujo J.L."/>
            <person name="Barauna A.C."/>
            <person name="Silva K."/>
        </authorList>
    </citation>
    <scope>NUCLEOTIDE SEQUENCE [LARGE SCALE GENOMIC DNA]</scope>
    <source>
        <strain evidence="12 13">BR 10303</strain>
    </source>
</reference>
<dbReference type="SUPFAM" id="SSF55874">
    <property type="entry name" value="ATPase domain of HSP90 chaperone/DNA topoisomerase II/histidine kinase"/>
    <property type="match status" value="1"/>
</dbReference>
<dbReference type="AlphaFoldDB" id="A0A109JYX4"/>
<dbReference type="PROSITE" id="PS50109">
    <property type="entry name" value="HIS_KIN"/>
    <property type="match status" value="1"/>
</dbReference>
<dbReference type="Pfam" id="PF02518">
    <property type="entry name" value="HATPase_c"/>
    <property type="match status" value="1"/>
</dbReference>
<dbReference type="GO" id="GO:0005524">
    <property type="term" value="F:ATP binding"/>
    <property type="evidence" value="ECO:0007669"/>
    <property type="project" value="UniProtKB-KW"/>
</dbReference>
<evidence type="ECO:0000256" key="3">
    <source>
        <dbReference type="ARBA" id="ARBA00022553"/>
    </source>
</evidence>
<keyword evidence="4" id="KW-0808">Transferase</keyword>
<dbReference type="Proteomes" id="UP000057737">
    <property type="component" value="Unassembled WGS sequence"/>
</dbReference>
<evidence type="ECO:0000256" key="7">
    <source>
        <dbReference type="ARBA" id="ARBA00022840"/>
    </source>
</evidence>
<gene>
    <name evidence="12" type="ORF">AS156_38595</name>
</gene>
<keyword evidence="8" id="KW-0902">Two-component regulatory system</keyword>
<dbReference type="CDD" id="cd00082">
    <property type="entry name" value="HisKA"/>
    <property type="match status" value="1"/>
</dbReference>
<dbReference type="InterPro" id="IPR005467">
    <property type="entry name" value="His_kinase_dom"/>
</dbReference>
<evidence type="ECO:0000256" key="5">
    <source>
        <dbReference type="ARBA" id="ARBA00022741"/>
    </source>
</evidence>
<dbReference type="InterPro" id="IPR003594">
    <property type="entry name" value="HATPase_dom"/>
</dbReference>
<dbReference type="EMBL" id="LNCU01000041">
    <property type="protein sequence ID" value="KWV57625.1"/>
    <property type="molecule type" value="Genomic_DNA"/>
</dbReference>
<dbReference type="PRINTS" id="PR00344">
    <property type="entry name" value="BCTRLSENSOR"/>
</dbReference>
<organism evidence="12 13">
    <name type="scientific">Bradyrhizobium macuxiense</name>
    <dbReference type="NCBI Taxonomy" id="1755647"/>
    <lineage>
        <taxon>Bacteria</taxon>
        <taxon>Pseudomonadati</taxon>
        <taxon>Pseudomonadota</taxon>
        <taxon>Alphaproteobacteria</taxon>
        <taxon>Hyphomicrobiales</taxon>
        <taxon>Nitrobacteraceae</taxon>
        <taxon>Bradyrhizobium</taxon>
    </lineage>
</organism>
<evidence type="ECO:0000259" key="11">
    <source>
        <dbReference type="PROSITE" id="PS50109"/>
    </source>
</evidence>
<feature type="domain" description="Histidine kinase" evidence="11">
    <location>
        <begin position="315"/>
        <end position="520"/>
    </location>
</feature>
<dbReference type="RefSeq" id="WP_082747515.1">
    <property type="nucleotide sequence ID" value="NZ_LNCU01000041.1"/>
</dbReference>
<dbReference type="OrthoDB" id="9815750at2"/>
<feature type="transmembrane region" description="Helical" evidence="10">
    <location>
        <begin position="214"/>
        <end position="241"/>
    </location>
</feature>
<sequence length="521" mass="56051">MRSAAPYDAKASVGRLTRIHRPISHLAERAVPRSIIGWFVVCWSAFLLASVVVGALLLSLYDQSTTEQLRRASAGVAHGCDAIAARYRFFTTGATRAPADLHAPDFTRSLTGVVQIALRDLYGVEGGVWQKDEGSLAYAFPTYEGTGQKTDLPEAERPSIREAAEAAALDGAPFDRRREGRAQTLLLHACPLPGPIPGLSAWTMARVPTTGGRAYIQAMAGLSLLLLVVLGSAAWLGRLLLGWSRRLRRLESALATSSEELPKLELTGQQDLDRIVEAVNRAGTRLADARRTSEALVRQVAEANRLATLGRVVAGVAHEIRNPIAAMRLKAENAVAAGPDLARKDNALRVIVEQIGRLETLLRNLLSSVQRAPLVSVLINDVAAFLAERVELFREQAAQQGLQLEAQGDRVEARFDAARIAQAIDNLILNAIQNTPTGGRVTLGAEGTGDRLRLSVADTGHGVPEEVKAHLFEPFVTGRSEGTGLGLAVVREIAEAHGGTVRALHRNDGTTFVLELPWQPS</sequence>
<dbReference type="Gene3D" id="1.10.287.130">
    <property type="match status" value="1"/>
</dbReference>
<evidence type="ECO:0000256" key="9">
    <source>
        <dbReference type="SAM" id="Coils"/>
    </source>
</evidence>
<evidence type="ECO:0000256" key="2">
    <source>
        <dbReference type="ARBA" id="ARBA00012438"/>
    </source>
</evidence>
<keyword evidence="6" id="KW-0418">Kinase</keyword>
<dbReference type="Gene3D" id="3.30.565.10">
    <property type="entry name" value="Histidine kinase-like ATPase, C-terminal domain"/>
    <property type="match status" value="1"/>
</dbReference>
<dbReference type="InterPro" id="IPR036097">
    <property type="entry name" value="HisK_dim/P_sf"/>
</dbReference>
<evidence type="ECO:0000313" key="12">
    <source>
        <dbReference type="EMBL" id="KWV57625.1"/>
    </source>
</evidence>
<dbReference type="InterPro" id="IPR003661">
    <property type="entry name" value="HisK_dim/P_dom"/>
</dbReference>
<accession>A0A109JYX4</accession>
<keyword evidence="7" id="KW-0067">ATP-binding</keyword>
<keyword evidence="3" id="KW-0597">Phosphoprotein</keyword>
<evidence type="ECO:0000313" key="13">
    <source>
        <dbReference type="Proteomes" id="UP000057737"/>
    </source>
</evidence>
<keyword evidence="9" id="KW-0175">Coiled coil</keyword>
<comment type="catalytic activity">
    <reaction evidence="1">
        <text>ATP + protein L-histidine = ADP + protein N-phospho-L-histidine.</text>
        <dbReference type="EC" id="2.7.13.3"/>
    </reaction>
</comment>
<proteinExistence type="predicted"/>
<feature type="coiled-coil region" evidence="9">
    <location>
        <begin position="247"/>
        <end position="306"/>
    </location>
</feature>
<name>A0A109JYX4_9BRAD</name>
<dbReference type="SMART" id="SM00387">
    <property type="entry name" value="HATPase_c"/>
    <property type="match status" value="1"/>
</dbReference>
<comment type="caution">
    <text evidence="12">The sequence shown here is derived from an EMBL/GenBank/DDBJ whole genome shotgun (WGS) entry which is preliminary data.</text>
</comment>
<dbReference type="SUPFAM" id="SSF47384">
    <property type="entry name" value="Homodimeric domain of signal transducing histidine kinase"/>
    <property type="match status" value="1"/>
</dbReference>
<evidence type="ECO:0000256" key="8">
    <source>
        <dbReference type="ARBA" id="ARBA00023012"/>
    </source>
</evidence>
<dbReference type="SMART" id="SM00388">
    <property type="entry name" value="HisKA"/>
    <property type="match status" value="1"/>
</dbReference>
<dbReference type="GO" id="GO:0000155">
    <property type="term" value="F:phosphorelay sensor kinase activity"/>
    <property type="evidence" value="ECO:0007669"/>
    <property type="project" value="InterPro"/>
</dbReference>
<evidence type="ECO:0000256" key="10">
    <source>
        <dbReference type="SAM" id="Phobius"/>
    </source>
</evidence>
<dbReference type="Pfam" id="PF00512">
    <property type="entry name" value="HisKA"/>
    <property type="match status" value="1"/>
</dbReference>
<evidence type="ECO:0000256" key="6">
    <source>
        <dbReference type="ARBA" id="ARBA00022777"/>
    </source>
</evidence>
<keyword evidence="5" id="KW-0547">Nucleotide-binding</keyword>
<keyword evidence="10" id="KW-0472">Membrane</keyword>
<dbReference type="CDD" id="cd00075">
    <property type="entry name" value="HATPase"/>
    <property type="match status" value="1"/>
</dbReference>
<dbReference type="InterPro" id="IPR004358">
    <property type="entry name" value="Sig_transdc_His_kin-like_C"/>
</dbReference>
<feature type="transmembrane region" description="Helical" evidence="10">
    <location>
        <begin position="35"/>
        <end position="61"/>
    </location>
</feature>
<keyword evidence="10" id="KW-1133">Transmembrane helix</keyword>
<protein>
    <recommendedName>
        <fullName evidence="2">histidine kinase</fullName>
        <ecNumber evidence="2">2.7.13.3</ecNumber>
    </recommendedName>
</protein>
<dbReference type="PANTHER" id="PTHR43065">
    <property type="entry name" value="SENSOR HISTIDINE KINASE"/>
    <property type="match status" value="1"/>
</dbReference>
<dbReference type="PANTHER" id="PTHR43065:SF10">
    <property type="entry name" value="PEROXIDE STRESS-ACTIVATED HISTIDINE KINASE MAK3"/>
    <property type="match status" value="1"/>
</dbReference>
<dbReference type="EC" id="2.7.13.3" evidence="2"/>